<organism evidence="1 2">
    <name type="scientific">Candidatus Doudnabacteria bacterium RIFCSPHIGHO2_01_FULL_41_86</name>
    <dbReference type="NCBI Taxonomy" id="1817821"/>
    <lineage>
        <taxon>Bacteria</taxon>
        <taxon>Candidatus Doudnaibacteriota</taxon>
    </lineage>
</organism>
<comment type="caution">
    <text evidence="1">The sequence shown here is derived from an EMBL/GenBank/DDBJ whole genome shotgun (WGS) entry which is preliminary data.</text>
</comment>
<evidence type="ECO:0000313" key="1">
    <source>
        <dbReference type="EMBL" id="OGE73911.1"/>
    </source>
</evidence>
<proteinExistence type="predicted"/>
<reference evidence="1 2" key="1">
    <citation type="journal article" date="2016" name="Nat. Commun.">
        <title>Thousands of microbial genomes shed light on interconnected biogeochemical processes in an aquifer system.</title>
        <authorList>
            <person name="Anantharaman K."/>
            <person name="Brown C.T."/>
            <person name="Hug L.A."/>
            <person name="Sharon I."/>
            <person name="Castelle C.J."/>
            <person name="Probst A.J."/>
            <person name="Thomas B.C."/>
            <person name="Singh A."/>
            <person name="Wilkins M.J."/>
            <person name="Karaoz U."/>
            <person name="Brodie E.L."/>
            <person name="Williams K.H."/>
            <person name="Hubbard S.S."/>
            <person name="Banfield J.F."/>
        </authorList>
    </citation>
    <scope>NUCLEOTIDE SEQUENCE [LARGE SCALE GENOMIC DNA]</scope>
</reference>
<gene>
    <name evidence="1" type="ORF">A2717_04555</name>
</gene>
<dbReference type="AlphaFoldDB" id="A0A1F5N893"/>
<dbReference type="Proteomes" id="UP000177610">
    <property type="component" value="Unassembled WGS sequence"/>
</dbReference>
<protein>
    <submittedName>
        <fullName evidence="1">Uncharacterized protein</fullName>
    </submittedName>
</protein>
<dbReference type="EMBL" id="MFEH01000004">
    <property type="protein sequence ID" value="OGE73911.1"/>
    <property type="molecule type" value="Genomic_DNA"/>
</dbReference>
<name>A0A1F5N893_9BACT</name>
<sequence length="192" mass="22042">MKFENAAFQPQAECAKPAIYLYPTAKTQVSVKVDPKGGFTYTDPEYGNGWEVTAYPDGKIVVDGKEYPYLFWEGRGGLYQTPEKGFIVERNNVHQFLVEKLTQLGLNKQESFDFIEYWEPYMKDAPYYFVTFMDNEALDALAPLEVNPQPDTIIRILMDFEPLEKPKHVIGLEIKTPTRNGFTVVEWGGVKH</sequence>
<dbReference type="STRING" id="1817821.A2717_04555"/>
<accession>A0A1F5N893</accession>
<evidence type="ECO:0000313" key="2">
    <source>
        <dbReference type="Proteomes" id="UP000177610"/>
    </source>
</evidence>